<evidence type="ECO:0000259" key="6">
    <source>
        <dbReference type="Pfam" id="PF00082"/>
    </source>
</evidence>
<dbReference type="GO" id="GO:0006508">
    <property type="term" value="P:proteolysis"/>
    <property type="evidence" value="ECO:0007669"/>
    <property type="project" value="UniProtKB-KW"/>
</dbReference>
<feature type="active site" description="Charge relay system" evidence="5">
    <location>
        <position position="612"/>
    </location>
</feature>
<gene>
    <name evidence="8" type="ORF">H0G86_009814</name>
</gene>
<dbReference type="EMBL" id="CP075868">
    <property type="protein sequence ID" value="QYT02829.1"/>
    <property type="molecule type" value="Genomic_DNA"/>
</dbReference>
<keyword evidence="9" id="KW-1185">Reference proteome</keyword>
<dbReference type="InterPro" id="IPR056002">
    <property type="entry name" value="DUF7580"/>
</dbReference>
<name>A0A8G0PND0_9HYPO</name>
<dbReference type="AlphaFoldDB" id="A0A8G0PND0"/>
<evidence type="ECO:0000256" key="1">
    <source>
        <dbReference type="ARBA" id="ARBA00011073"/>
    </source>
</evidence>
<dbReference type="GO" id="GO:0004252">
    <property type="term" value="F:serine-type endopeptidase activity"/>
    <property type="evidence" value="ECO:0007669"/>
    <property type="project" value="UniProtKB-UniRule"/>
</dbReference>
<dbReference type="Proteomes" id="UP000826661">
    <property type="component" value="Chromosome V"/>
</dbReference>
<dbReference type="Pfam" id="PF00082">
    <property type="entry name" value="Peptidase_S8"/>
    <property type="match status" value="1"/>
</dbReference>
<protein>
    <submittedName>
        <fullName evidence="8">S8 family peptidase</fullName>
    </submittedName>
</protein>
<feature type="active site" description="Charge relay system" evidence="5">
    <location>
        <position position="770"/>
    </location>
</feature>
<dbReference type="PROSITE" id="PS51892">
    <property type="entry name" value="SUBTILASE"/>
    <property type="match status" value="1"/>
</dbReference>
<evidence type="ECO:0000256" key="2">
    <source>
        <dbReference type="ARBA" id="ARBA00022670"/>
    </source>
</evidence>
<organism evidence="8 9">
    <name type="scientific">Trichoderma simmonsii</name>
    <dbReference type="NCBI Taxonomy" id="1491479"/>
    <lineage>
        <taxon>Eukaryota</taxon>
        <taxon>Fungi</taxon>
        <taxon>Dikarya</taxon>
        <taxon>Ascomycota</taxon>
        <taxon>Pezizomycotina</taxon>
        <taxon>Sordariomycetes</taxon>
        <taxon>Hypocreomycetidae</taxon>
        <taxon>Hypocreales</taxon>
        <taxon>Hypocreaceae</taxon>
        <taxon>Trichoderma</taxon>
    </lineage>
</organism>
<evidence type="ECO:0000259" key="7">
    <source>
        <dbReference type="Pfam" id="PF24476"/>
    </source>
</evidence>
<dbReference type="CDD" id="cd00306">
    <property type="entry name" value="Peptidases_S8_S53"/>
    <property type="match status" value="1"/>
</dbReference>
<keyword evidence="3 5" id="KW-0378">Hydrolase</keyword>
<accession>A0A8G0PND0</accession>
<proteinExistence type="inferred from homology"/>
<evidence type="ECO:0000256" key="3">
    <source>
        <dbReference type="ARBA" id="ARBA00022801"/>
    </source>
</evidence>
<feature type="domain" description="Peptidase S8/S53" evidence="6">
    <location>
        <begin position="570"/>
        <end position="785"/>
    </location>
</feature>
<dbReference type="Pfam" id="PF24476">
    <property type="entry name" value="DUF7580"/>
    <property type="match status" value="1"/>
</dbReference>
<keyword evidence="4 5" id="KW-0720">Serine protease</keyword>
<dbReference type="SUPFAM" id="SSF52743">
    <property type="entry name" value="Subtilisin-like"/>
    <property type="match status" value="1"/>
</dbReference>
<keyword evidence="2 5" id="KW-0645">Protease</keyword>
<dbReference type="InterPro" id="IPR000209">
    <property type="entry name" value="Peptidase_S8/S53_dom"/>
</dbReference>
<evidence type="ECO:0000313" key="8">
    <source>
        <dbReference type="EMBL" id="QYT02829.1"/>
    </source>
</evidence>
<dbReference type="InterPro" id="IPR050131">
    <property type="entry name" value="Peptidase_S8_subtilisin-like"/>
</dbReference>
<dbReference type="PANTHER" id="PTHR43806:SF11">
    <property type="entry name" value="CEREVISIN-RELATED"/>
    <property type="match status" value="1"/>
</dbReference>
<dbReference type="PANTHER" id="PTHR43806">
    <property type="entry name" value="PEPTIDASE S8"/>
    <property type="match status" value="1"/>
</dbReference>
<evidence type="ECO:0000256" key="5">
    <source>
        <dbReference type="PROSITE-ProRule" id="PRU01240"/>
    </source>
</evidence>
<comment type="similarity">
    <text evidence="1 5">Belongs to the peptidase S8 family.</text>
</comment>
<dbReference type="Gene3D" id="3.40.50.200">
    <property type="entry name" value="Peptidase S8/S53 domain"/>
    <property type="match status" value="1"/>
</dbReference>
<sequence length="873" mass="98641">MDSDLNNRDCFLALAIPIFRALNDGLKERSFPPARRRLVMQIATNLALTHHALKSIPVYWIEPEVDELCRMLLANFAYMDNWAQHWRSNGPLNGIQLLFRKQPHTTDQMKNSSIIAFFKAPDTEHLISTIDNSCARLYKLIDDGNDDGGSVPVNFNSVSKNHLVDFSRDLFDALELHIQCKPSEPGSQDDHQSQAWHPARLCLIEEEHDFPSMSLLISPMQMAHWQDFHLTIEPEDSTVIEENATPQPAFCNLVDTPHYARVEIGFDPSKSQFRFHRNKKLETEPGPGRGESLADVLREFQLLPKDKIILAYTIAQAYHHFYDSDLMRIKWTSDKIWFMPPTEENDEIFLRPYLIFPFGTRHDPEEDFVDDARLVHQHPRILAIGTLLLEIGLSKPFQSIPQRNRFSQANRDHKIADDWLKNFKKVEWGGLKDKSIFDKAIEYCIREGKMLVDRQNKLGPVGKATDSSAKTLLDKQQGILARRQKFYKNVVRPLKYLAETGFGHKTGNTLYIRRKPRAVPLDTEVPGELSKLEASFHSGNAVKPKEWLKDLNSIGTIIERQRRTHGVKTAIRVAILDTGNDEGDNGSASWHIKSKRDFVDSSATQMTDTFGHGTLMTRLVKNCAPSAEIIIARVAKNTKDLEISQDNITEAILWAGVECQADIISMSFGFPRDHKGIDNTIKSVQAQRKESILFLASAGNSSFETENFPARHSSVISIYAANCRGTFMETNPRLPYGAAAILGTYGSEVPDKFCEDIQAKHPGVCQPGSSIATAVAAGICATMIAYADLLPCLEPSAKGDHRLSRLKLLRRKSGMEAVLKSMVKKNDDSRMWFVDPISFWRDTSDQDSAKHFTRYSEIHSCLQHVSSQLADSS</sequence>
<evidence type="ECO:0000313" key="9">
    <source>
        <dbReference type="Proteomes" id="UP000826661"/>
    </source>
</evidence>
<evidence type="ECO:0000256" key="4">
    <source>
        <dbReference type="ARBA" id="ARBA00022825"/>
    </source>
</evidence>
<feature type="domain" description="DUF7580" evidence="7">
    <location>
        <begin position="165"/>
        <end position="495"/>
    </location>
</feature>
<dbReference type="InterPro" id="IPR036852">
    <property type="entry name" value="Peptidase_S8/S53_dom_sf"/>
</dbReference>
<feature type="active site" description="Charge relay system" evidence="5">
    <location>
        <position position="577"/>
    </location>
</feature>
<reference evidence="8 9" key="1">
    <citation type="journal article" date="2021" name="BMC Genomics">
        <title>Telomere-to-telomere genome assembly of asparaginase-producing Trichoderma simmonsii.</title>
        <authorList>
            <person name="Chung D."/>
            <person name="Kwon Y.M."/>
            <person name="Yang Y."/>
        </authorList>
    </citation>
    <scope>NUCLEOTIDE SEQUENCE [LARGE SCALE GENOMIC DNA]</scope>
    <source>
        <strain evidence="8 9">GH-Sj1</strain>
    </source>
</reference>